<organism evidence="4 5">
    <name type="scientific">Ruminococcus flavefaciens</name>
    <dbReference type="NCBI Taxonomy" id="1265"/>
    <lineage>
        <taxon>Bacteria</taxon>
        <taxon>Bacillati</taxon>
        <taxon>Bacillota</taxon>
        <taxon>Clostridia</taxon>
        <taxon>Eubacteriales</taxon>
        <taxon>Oscillospiraceae</taxon>
        <taxon>Ruminococcus</taxon>
    </lineage>
</organism>
<dbReference type="GO" id="GO:0051536">
    <property type="term" value="F:iron-sulfur cluster binding"/>
    <property type="evidence" value="ECO:0007669"/>
    <property type="project" value="UniProtKB-KW"/>
</dbReference>
<sequence length="303" mass="34701">MAQINMDGVLIGEVETKNIMTKSSLPVGGYSVNPYVGCTHACKYCYASFMKRFTGHTEEWGTFLDVKRWPEIKNPKKYSGQRVVIGSVTDGYNPQEERFGNTRKLLEQLIGSGADILICTKSDLVVRDIDLLKKLGQVTVSWSINTLDENFKNEMDAAVSIERRIAAMKKIYDAGIRTVCFVSPVFPGITDLEAIFERVHNQCDLFWLENLNLRGGFKKTIMDYIAEKRPDLLPLYDEIYNKHNRSYFEALEKKAEEMAKTYDCPFVDNEMPYGRVPQGHPVIVDYFYHEEIRGSDNTGKRNK</sequence>
<evidence type="ECO:0000313" key="5">
    <source>
        <dbReference type="Proteomes" id="UP000245720"/>
    </source>
</evidence>
<dbReference type="InterPro" id="IPR006638">
    <property type="entry name" value="Elp3/MiaA/NifB-like_rSAM"/>
</dbReference>
<evidence type="ECO:0000256" key="1">
    <source>
        <dbReference type="ARBA" id="ARBA00022723"/>
    </source>
</evidence>
<dbReference type="InterPro" id="IPR058240">
    <property type="entry name" value="rSAM_sf"/>
</dbReference>
<dbReference type="Gene3D" id="3.80.30.30">
    <property type="match status" value="1"/>
</dbReference>
<protein>
    <submittedName>
        <fullName evidence="4">Radical SAM mobile pair protein B</fullName>
    </submittedName>
</protein>
<accession>A0A1H7KTJ8</accession>
<dbReference type="EMBL" id="QGDI01000002">
    <property type="protein sequence ID" value="PWJ14812.1"/>
    <property type="molecule type" value="Genomic_DNA"/>
</dbReference>
<dbReference type="Pfam" id="PF04055">
    <property type="entry name" value="Radical_SAM"/>
    <property type="match status" value="1"/>
</dbReference>
<keyword evidence="3" id="KW-0411">Iron-sulfur</keyword>
<comment type="caution">
    <text evidence="4">The sequence shown here is derived from an EMBL/GenBank/DDBJ whole genome shotgun (WGS) entry which is preliminary data.</text>
</comment>
<dbReference type="GO" id="GO:0003824">
    <property type="term" value="F:catalytic activity"/>
    <property type="evidence" value="ECO:0007669"/>
    <property type="project" value="InterPro"/>
</dbReference>
<dbReference type="RefSeq" id="WP_037296466.1">
    <property type="nucleotide sequence ID" value="NZ_CACVNT010000040.1"/>
</dbReference>
<dbReference type="NCBIfam" id="TIGR04470">
    <property type="entry name" value="rSAM_mob_pairB"/>
    <property type="match status" value="1"/>
</dbReference>
<dbReference type="PANTHER" id="PTHR43432:SF3">
    <property type="entry name" value="SLR0285 PROTEIN"/>
    <property type="match status" value="1"/>
</dbReference>
<dbReference type="GO" id="GO:0046872">
    <property type="term" value="F:metal ion binding"/>
    <property type="evidence" value="ECO:0007669"/>
    <property type="project" value="UniProtKB-KW"/>
</dbReference>
<dbReference type="Proteomes" id="UP000245720">
    <property type="component" value="Unassembled WGS sequence"/>
</dbReference>
<dbReference type="InterPro" id="IPR007197">
    <property type="entry name" value="rSAM"/>
</dbReference>
<keyword evidence="2" id="KW-0408">Iron</keyword>
<dbReference type="PANTHER" id="PTHR43432">
    <property type="entry name" value="SLR0285 PROTEIN"/>
    <property type="match status" value="1"/>
</dbReference>
<evidence type="ECO:0000313" key="4">
    <source>
        <dbReference type="EMBL" id="PWJ14812.1"/>
    </source>
</evidence>
<evidence type="ECO:0000256" key="2">
    <source>
        <dbReference type="ARBA" id="ARBA00023004"/>
    </source>
</evidence>
<gene>
    <name evidence="4" type="ORF">IE37_00798</name>
</gene>
<proteinExistence type="predicted"/>
<dbReference type="InterPro" id="IPR040086">
    <property type="entry name" value="MJ0683-like"/>
</dbReference>
<reference evidence="4 5" key="1">
    <citation type="submission" date="2018-05" db="EMBL/GenBank/DDBJ databases">
        <title>The Hungate 1000. A catalogue of reference genomes from the rumen microbiome.</title>
        <authorList>
            <person name="Kelly W."/>
        </authorList>
    </citation>
    <scope>NUCLEOTIDE SEQUENCE [LARGE SCALE GENOMIC DNA]</scope>
    <source>
        <strain evidence="4 5">SAb67</strain>
    </source>
</reference>
<dbReference type="AlphaFoldDB" id="A0A1H7KTJ8"/>
<keyword evidence="1" id="KW-0479">Metal-binding</keyword>
<dbReference type="SMART" id="SM00729">
    <property type="entry name" value="Elp3"/>
    <property type="match status" value="1"/>
</dbReference>
<dbReference type="CDD" id="cd01335">
    <property type="entry name" value="Radical_SAM"/>
    <property type="match status" value="1"/>
</dbReference>
<evidence type="ECO:0000256" key="3">
    <source>
        <dbReference type="ARBA" id="ARBA00023014"/>
    </source>
</evidence>
<dbReference type="SFLD" id="SFLDG01084">
    <property type="entry name" value="Uncharacterised_Radical_SAM_Su"/>
    <property type="match status" value="1"/>
</dbReference>
<dbReference type="OrthoDB" id="9785699at2"/>
<name>A0A1H7KTJ8_RUMFL</name>
<dbReference type="InterPro" id="IPR031012">
    <property type="entry name" value="rSAM_mob_pairB"/>
</dbReference>
<dbReference type="SUPFAM" id="SSF102114">
    <property type="entry name" value="Radical SAM enzymes"/>
    <property type="match status" value="1"/>
</dbReference>
<dbReference type="PROSITE" id="PS51918">
    <property type="entry name" value="RADICAL_SAM"/>
    <property type="match status" value="1"/>
</dbReference>
<dbReference type="SFLD" id="SFLDS00029">
    <property type="entry name" value="Radical_SAM"/>
    <property type="match status" value="1"/>
</dbReference>